<evidence type="ECO:0000256" key="2">
    <source>
        <dbReference type="ARBA" id="ARBA00008806"/>
    </source>
</evidence>
<keyword evidence="4 8" id="KW-0812">Transmembrane</keyword>
<comment type="caution">
    <text evidence="9">The sequence shown here is derived from an EMBL/GenBank/DDBJ whole genome shotgun (WGS) entry which is preliminary data.</text>
</comment>
<evidence type="ECO:0000256" key="3">
    <source>
        <dbReference type="ARBA" id="ARBA00022475"/>
    </source>
</evidence>
<evidence type="ECO:0000256" key="1">
    <source>
        <dbReference type="ARBA" id="ARBA00004651"/>
    </source>
</evidence>
<dbReference type="InterPro" id="IPR027417">
    <property type="entry name" value="P-loop_NTPase"/>
</dbReference>
<comment type="similarity">
    <text evidence="2">Belongs to the VirD4/TraG family.</text>
</comment>
<feature type="transmembrane region" description="Helical" evidence="8">
    <location>
        <begin position="53"/>
        <end position="74"/>
    </location>
</feature>
<dbReference type="PANTHER" id="PTHR37937">
    <property type="entry name" value="CONJUGATIVE TRANSFER: DNA TRANSPORT"/>
    <property type="match status" value="1"/>
</dbReference>
<dbReference type="EMBL" id="CABP01000089">
    <property type="protein sequence ID" value="CBI04931.1"/>
    <property type="molecule type" value="Genomic_DNA"/>
</dbReference>
<name>E6QCK5_9ZZZZ</name>
<protein>
    <submittedName>
        <fullName evidence="9">Putative Ti-type conjugative transfer system,TraG</fullName>
    </submittedName>
</protein>
<dbReference type="PANTHER" id="PTHR37937:SF1">
    <property type="entry name" value="CONJUGATIVE TRANSFER: DNA TRANSPORT"/>
    <property type="match status" value="1"/>
</dbReference>
<dbReference type="SUPFAM" id="SSF52540">
    <property type="entry name" value="P-loop containing nucleoside triphosphate hydrolases"/>
    <property type="match status" value="1"/>
</dbReference>
<feature type="compositionally biased region" description="Acidic residues" evidence="7">
    <location>
        <begin position="725"/>
        <end position="752"/>
    </location>
</feature>
<dbReference type="CDD" id="cd01127">
    <property type="entry name" value="TrwB_TraG_TraD_VirD4"/>
    <property type="match status" value="2"/>
</dbReference>
<dbReference type="Pfam" id="PF02534">
    <property type="entry name" value="T4SS-DNA_transf"/>
    <property type="match status" value="1"/>
</dbReference>
<evidence type="ECO:0000256" key="7">
    <source>
        <dbReference type="SAM" id="MobiDB-lite"/>
    </source>
</evidence>
<keyword evidence="5 8" id="KW-1133">Transmembrane helix</keyword>
<evidence type="ECO:0000256" key="6">
    <source>
        <dbReference type="ARBA" id="ARBA00023136"/>
    </source>
</evidence>
<keyword evidence="6 8" id="KW-0472">Membrane</keyword>
<evidence type="ECO:0000313" key="9">
    <source>
        <dbReference type="EMBL" id="CBI04931.1"/>
    </source>
</evidence>
<dbReference type="Gene3D" id="3.40.50.300">
    <property type="entry name" value="P-loop containing nucleotide triphosphate hydrolases"/>
    <property type="match status" value="1"/>
</dbReference>
<feature type="transmembrane region" description="Helical" evidence="8">
    <location>
        <begin position="86"/>
        <end position="111"/>
    </location>
</feature>
<sequence>MAAEPHKIYQIAKAQGDITRIVWPALGMFIIISFLATWAATEYAAYAFQYSSALGATLGMPHVYMPFDIVIWSWKYDIGLTGPVPHVFMVAHVMMGVGGLLALILPVAYAYRRTRKLDGVQNDMHGSAHFCSDAEAHATDLLPSEKNAGGVLFGAYTMENGETYYFRHKGPEHILAYAPTRSGKGVGIVIPTLLSWDQSSFTYDIKGENWHLTSGYREKVLGQRCIRFAPWDLDSAHFNPLDEIRLDHNLVKDVMNISTMIVDPDGKGLSDHWAKTGFDLMTGVVIFVKLTKELDGKTLQTKRCLATVQAILSDGGPIRRIAERIEQEKADAREEGDETKMLDGFAAVMTYVRDTAHEMQENGEETDEWRLFGWKAAGEAAQSYLNKAGNEASGVLSTAMSFLSIYRDPLVARNTSYSDFTIESLMGGPDVDGKPCTRKTSFYMVNPPTDADRLKPLTRLLLNQTVRRLTEEMAFDESGQGHSIHPYRLLLLIDEFPSLGKLDVFQKALAFIAGYGLKALLIIQSKSQLYAEYTKDEAITDNCHIRIAYTPNRIDSAKELSETIGNFTATHTQRQYSGGRMSVLLQHVNTNEQMVSRALLTPEELMRMPASDEIVFVSGHAPIYCQKIIYYTDPNLSKRCAIPPPAMSFSSATETAQAIQPVQSVQLMEVPQPVKAIEPGNEAFTPPADLVIPMDPLPEDEGRPDPAQIMAQCAEDERPQQPATESEEAYSGEDMPPDNDGGEYNDDPFADA</sequence>
<organism evidence="9">
    <name type="scientific">mine drainage metagenome</name>
    <dbReference type="NCBI Taxonomy" id="410659"/>
    <lineage>
        <taxon>unclassified sequences</taxon>
        <taxon>metagenomes</taxon>
        <taxon>ecological metagenomes</taxon>
    </lineage>
</organism>
<feature type="transmembrane region" description="Helical" evidence="8">
    <location>
        <begin position="21"/>
        <end position="41"/>
    </location>
</feature>
<gene>
    <name evidence="9" type="ORF">CARN5_1622</name>
</gene>
<evidence type="ECO:0000256" key="5">
    <source>
        <dbReference type="ARBA" id="ARBA00022989"/>
    </source>
</evidence>
<dbReference type="InterPro" id="IPR051539">
    <property type="entry name" value="T4SS-coupling_protein"/>
</dbReference>
<evidence type="ECO:0000256" key="8">
    <source>
        <dbReference type="SAM" id="Phobius"/>
    </source>
</evidence>
<accession>E6QCK5</accession>
<comment type="subcellular location">
    <subcellularLocation>
        <location evidence="1">Cell membrane</location>
        <topology evidence="1">Multi-pass membrane protein</topology>
    </subcellularLocation>
</comment>
<dbReference type="AlphaFoldDB" id="E6QCK5"/>
<proteinExistence type="inferred from homology"/>
<dbReference type="GO" id="GO:0005886">
    <property type="term" value="C:plasma membrane"/>
    <property type="evidence" value="ECO:0007669"/>
    <property type="project" value="UniProtKB-SubCell"/>
</dbReference>
<feature type="region of interest" description="Disordered" evidence="7">
    <location>
        <begin position="679"/>
        <end position="752"/>
    </location>
</feature>
<keyword evidence="3" id="KW-1003">Cell membrane</keyword>
<reference evidence="9" key="1">
    <citation type="submission" date="2009-10" db="EMBL/GenBank/DDBJ databases">
        <title>Diversity of trophic interactions inside an arsenic-rich microbial ecosystem.</title>
        <authorList>
            <person name="Bertin P.N."/>
            <person name="Heinrich-Salmeron A."/>
            <person name="Pelletier E."/>
            <person name="Goulhen-Chollet F."/>
            <person name="Arsene-Ploetze F."/>
            <person name="Gallien S."/>
            <person name="Calteau A."/>
            <person name="Vallenet D."/>
            <person name="Casiot C."/>
            <person name="Chane-Woon-Ming B."/>
            <person name="Giloteaux L."/>
            <person name="Barakat M."/>
            <person name="Bonnefoy V."/>
            <person name="Bruneel O."/>
            <person name="Chandler M."/>
            <person name="Cleiss J."/>
            <person name="Duran R."/>
            <person name="Elbaz-Poulichet F."/>
            <person name="Fonknechten N."/>
            <person name="Lauga B."/>
            <person name="Mornico D."/>
            <person name="Ortet P."/>
            <person name="Schaeffer C."/>
            <person name="Siguier P."/>
            <person name="Alexander Thil Smith A."/>
            <person name="Van Dorsselaer A."/>
            <person name="Weissenbach J."/>
            <person name="Medigue C."/>
            <person name="Le Paslier D."/>
        </authorList>
    </citation>
    <scope>NUCLEOTIDE SEQUENCE</scope>
</reference>
<dbReference type="InterPro" id="IPR003688">
    <property type="entry name" value="TraG/VirD4"/>
</dbReference>
<evidence type="ECO:0000256" key="4">
    <source>
        <dbReference type="ARBA" id="ARBA00022692"/>
    </source>
</evidence>